<dbReference type="EMBL" id="CP084930">
    <property type="protein sequence ID" value="USI71995.1"/>
    <property type="molecule type" value="Genomic_DNA"/>
</dbReference>
<evidence type="ECO:0000313" key="1">
    <source>
        <dbReference type="EMBL" id="USI71995.1"/>
    </source>
</evidence>
<gene>
    <name evidence="1" type="ORF">LHA26_11820</name>
</gene>
<dbReference type="Proteomes" id="UP001056937">
    <property type="component" value="Chromosome 1"/>
</dbReference>
<protein>
    <submittedName>
        <fullName evidence="1">Uncharacterized protein</fullName>
    </submittedName>
</protein>
<evidence type="ECO:0000313" key="2">
    <source>
        <dbReference type="Proteomes" id="UP001056937"/>
    </source>
</evidence>
<proteinExistence type="predicted"/>
<name>A0ABY4X530_9SPHN</name>
<organism evidence="1 2">
    <name type="scientific">Sphingomonas morindae</name>
    <dbReference type="NCBI Taxonomy" id="1541170"/>
    <lineage>
        <taxon>Bacteria</taxon>
        <taxon>Pseudomonadati</taxon>
        <taxon>Pseudomonadota</taxon>
        <taxon>Alphaproteobacteria</taxon>
        <taxon>Sphingomonadales</taxon>
        <taxon>Sphingomonadaceae</taxon>
        <taxon>Sphingomonas</taxon>
    </lineage>
</organism>
<sequence length="143" mass="15192">MVKLLMLIPAMLIAGMLLGGGSAYTLAALLQGRPVLRLDSPNVFVATGTINAPLVSRDGQLLGYVAFDAQLEIPGIEEKRVRANLPLLLDAVNLRTFKAPIAGGRDGLLPDLAVFRAVVRDASRQVYGPSLVSRVVITQASML</sequence>
<keyword evidence="2" id="KW-1185">Reference proteome</keyword>
<accession>A0ABY4X530</accession>
<reference evidence="1" key="1">
    <citation type="journal article" date="2022" name="Toxins">
        <title>Genomic Analysis of Sphingopyxis sp. USTB-05 for Biodegrading Cyanobacterial Hepatotoxins.</title>
        <authorList>
            <person name="Liu C."/>
            <person name="Xu Q."/>
            <person name="Zhao Z."/>
            <person name="Zhang H."/>
            <person name="Liu X."/>
            <person name="Yin C."/>
            <person name="Liu Y."/>
            <person name="Yan H."/>
        </authorList>
    </citation>
    <scope>NUCLEOTIDE SEQUENCE</scope>
    <source>
        <strain evidence="1">NBD5</strain>
    </source>
</reference>
<dbReference type="RefSeq" id="WP_252165804.1">
    <property type="nucleotide sequence ID" value="NZ_CP084930.1"/>
</dbReference>